<organism evidence="1 2">
    <name type="scientific">Ambrosiozyma monospora</name>
    <name type="common">Yeast</name>
    <name type="synonym">Endomycopsis monosporus</name>
    <dbReference type="NCBI Taxonomy" id="43982"/>
    <lineage>
        <taxon>Eukaryota</taxon>
        <taxon>Fungi</taxon>
        <taxon>Dikarya</taxon>
        <taxon>Ascomycota</taxon>
        <taxon>Saccharomycotina</taxon>
        <taxon>Pichiomycetes</taxon>
        <taxon>Pichiales</taxon>
        <taxon>Pichiaceae</taxon>
        <taxon>Ambrosiozyma</taxon>
    </lineage>
</organism>
<dbReference type="EMBL" id="BSXS01016846">
    <property type="protein sequence ID" value="GMF08287.1"/>
    <property type="molecule type" value="Genomic_DNA"/>
</dbReference>
<evidence type="ECO:0000313" key="1">
    <source>
        <dbReference type="EMBL" id="GMF08287.1"/>
    </source>
</evidence>
<dbReference type="Proteomes" id="UP001165064">
    <property type="component" value="Unassembled WGS sequence"/>
</dbReference>
<name>A0ACB5UBX8_AMBMO</name>
<sequence>MHFLTSTIRNPRFAKAGREGLEENFIFELKLLADIGLVGLPNAGKSTLLRAISNARPRVGHWEFTTLQPTIGTIPLRIDQEPFTVADIPGIVAGASEDKGMGLNFLRHVERSGD</sequence>
<keyword evidence="2" id="KW-1185">Reference proteome</keyword>
<proteinExistence type="predicted"/>
<reference evidence="1" key="1">
    <citation type="submission" date="2023-04" db="EMBL/GenBank/DDBJ databases">
        <title>Ambrosiozyma monospora NBRC 10751.</title>
        <authorList>
            <person name="Ichikawa N."/>
            <person name="Sato H."/>
            <person name="Tonouchi N."/>
        </authorList>
    </citation>
    <scope>NUCLEOTIDE SEQUENCE</scope>
    <source>
        <strain evidence="1">NBRC 10751</strain>
    </source>
</reference>
<comment type="caution">
    <text evidence="1">The sequence shown here is derived from an EMBL/GenBank/DDBJ whole genome shotgun (WGS) entry which is preliminary data.</text>
</comment>
<evidence type="ECO:0000313" key="2">
    <source>
        <dbReference type="Proteomes" id="UP001165064"/>
    </source>
</evidence>
<protein>
    <submittedName>
        <fullName evidence="1">Unnamed protein product</fullName>
    </submittedName>
</protein>
<gene>
    <name evidence="1" type="ORF">Amon02_001321300</name>
</gene>
<accession>A0ACB5UBX8</accession>